<evidence type="ECO:0000313" key="1">
    <source>
        <dbReference type="EMBL" id="CCO95659.1"/>
    </source>
</evidence>
<protein>
    <submittedName>
        <fullName evidence="1">Uncharacterized protein</fullName>
    </submittedName>
</protein>
<evidence type="ECO:0000313" key="2">
    <source>
        <dbReference type="Proteomes" id="UP000013111"/>
    </source>
</evidence>
<sequence>MLFDDRSSFCRIQAGSHLLVSGDFPPFSNYRPGRQ</sequence>
<reference evidence="1 2" key="1">
    <citation type="submission" date="2012-11" db="EMBL/GenBank/DDBJ databases">
        <authorList>
            <person name="Linke B."/>
        </authorList>
    </citation>
    <scope>NUCLEOTIDE SEQUENCE [LARGE SCALE GENOMIC DNA]</scope>
    <source>
        <strain evidence="2">CFBP 1232</strain>
    </source>
</reference>
<gene>
    <name evidence="1" type="ORF">BN437_3761</name>
</gene>
<dbReference type="Proteomes" id="UP000013111">
    <property type="component" value="Unassembled WGS sequence"/>
</dbReference>
<reference evidence="1 2" key="2">
    <citation type="submission" date="2013-04" db="EMBL/GenBank/DDBJ databases">
        <title>Comparative genomics of 12 strains of Erwinia amylovora identifies a pan-genome with a large conserved core and provides insights into host specificity.</title>
        <authorList>
            <person name="Mann R.A."/>
            <person name="Smits T.H.M."/>
            <person name="Buehlmann A."/>
            <person name="Blom J."/>
            <person name="Goesmann A."/>
            <person name="Frey J.E."/>
            <person name="Plummer K.M."/>
            <person name="Beer S.V."/>
            <person name="Luck J."/>
            <person name="Duffy B."/>
            <person name="Rodoni B."/>
        </authorList>
    </citation>
    <scope>NUCLEOTIDE SEQUENCE [LARGE SCALE GENOMIC DNA]</scope>
    <source>
        <strain evidence="2">CFBP 1232</strain>
    </source>
</reference>
<dbReference type="AlphaFoldDB" id="A0A831A2W2"/>
<accession>A0A831A2W2</accession>
<proteinExistence type="predicted"/>
<name>A0A831A2W2_ERWAM</name>
<comment type="caution">
    <text evidence="1">The sequence shown here is derived from an EMBL/GenBank/DDBJ whole genome shotgun (WGS) entry which is preliminary data.</text>
</comment>
<dbReference type="EMBL" id="CAPB01000041">
    <property type="protein sequence ID" value="CCO95659.1"/>
    <property type="molecule type" value="Genomic_DNA"/>
</dbReference>
<organism evidence="1 2">
    <name type="scientific">Erwinia amylovora NBRC 12687 = CFBP 1232</name>
    <dbReference type="NCBI Taxonomy" id="1219359"/>
    <lineage>
        <taxon>Bacteria</taxon>
        <taxon>Pseudomonadati</taxon>
        <taxon>Pseudomonadota</taxon>
        <taxon>Gammaproteobacteria</taxon>
        <taxon>Enterobacterales</taxon>
        <taxon>Erwiniaceae</taxon>
        <taxon>Erwinia</taxon>
    </lineage>
</organism>